<dbReference type="GO" id="GO:0005886">
    <property type="term" value="C:plasma membrane"/>
    <property type="evidence" value="ECO:0007669"/>
    <property type="project" value="TreeGrafter"/>
</dbReference>
<dbReference type="InterPro" id="IPR023214">
    <property type="entry name" value="HAD_sf"/>
</dbReference>
<evidence type="ECO:0000256" key="8">
    <source>
        <dbReference type="ARBA" id="ARBA00022967"/>
    </source>
</evidence>
<dbReference type="Gene3D" id="1.20.1110.10">
    <property type="entry name" value="Calcium-transporting ATPase, transmembrane domain"/>
    <property type="match status" value="1"/>
</dbReference>
<keyword evidence="8 15" id="KW-1278">Translocase</keyword>
<feature type="binding site" evidence="14">
    <location>
        <position position="437"/>
    </location>
    <ligand>
        <name>Mg(2+)</name>
        <dbReference type="ChEBI" id="CHEBI:18420"/>
    </ligand>
</feature>
<sequence length="1483" mass="168499">MTTPRPTHLHRRSSSKWVPPSAPLHNPISIFRGRSNRETGSRVIRPNHLFESPRYELTNYRDFTDNQISTTKYTIWNFVPLNIWHQISTKYANLYFIFIAILNWVPFFDAYTRYVGLIPISFVLGTTLIKDGIEDYRRWKFDNQINEKTCHVWDRDRCAFRKTEWRYILVGDFVHISNDQDVPADIIMLRSSDESGTCYIETCNLDGETSLKQRMVPAKVIEYSKVSNQTKTRNSFCNFRRIPLSNHLILLGSSHVKSQTKVSTPSEQKLNMNLVELTSLSKKTCYFGIVVYAGHDTKVMLNNGRAPHKTSSIEKLTNKFIIACFLMLLIMVVYGAAASAVWVGDHPTDTEIPYVLSNTPQPFIEGFIGIGAFFINYQLLVPISLYITVEIIKALQIYFISNDIQLYDPKSDRAIDCRSLSIPEELGTVTHVLSDKTGTLTENMMIFRNCAFDETDYGSEGSKSNPDKPVRCEELYQRINNSMHNPVQKHFFANILLNNSVVVNTIPHTDLLELGNFEGGVYNIGNSCFYDVTEEKYRQKLASLGKEPTEDDLSRPDVLGIPSTIQFDDRLTVIVEEDTPSDSPIPELSPTSRDSPETATPTSPSILRPLSSLSSFSRKLSTVVRRSILRPISDIIPVRKRLISFKQQALNPYEAESPDELALIEGAALYNYVLLERAATSITISTPEKSEKRYELLLTLPFDATRKRMSVIVNSPKGPLMYCKGADSAIITRLTPQSADDNRVKALQSHLDDYAKKGLRTLCFAMKYIPQEEFDDFLHSYKFLMEDASTEREKMLSEKADELERNLKLSGVTGIEDRLQDGVPDTLCALRNAGIQVWVLTGDKLETAQNIATSSGLFHPQRPLKWVFFRECSKKITTFRVIENEGDAEVASESAGLNIIMSPAAIRLAQDGNAHLMEALKKAKTVLCYRMTPSEKATIVNTVKKKIKGNVLAIGDGANDVPMIQAAHVGIGITGKEGLQAAMACDFAIARFKFLSRLLLVHGHWSYHRLANTFLYFLYKNAVGNLIMNQSFELNAVFIIFYYQFYNGTSGTNIVDPIWGVTYPIIFTSVQPVVVGVLDQDYDDETLMNNPERYVIGRENQKYTWKHFFIDVFDGIYQAAVIYYVAHLVNPMLHRENNEHIFFQTLLASEVSLWEMGFYIATSSILVNSGHLALLVRYWHWRLIFLFFFFIFLNFAFFFTECLTSGALMIPDPPVWMPIHAMGDSRFWYCQIITVIVALCPRTMFELAFIAVLLAAAVYIYLTLRKNGFFVTIEPSVTTTPKNLDKPLTVYYKYHLGPYQNVMQIIGQAKQLLASSPTSATYFGIYYDNPEVTDVHFLQSAVGVVFGSDGKDLHEEKYAKDLVENGFEKLVLPKVERAVQAVQPSTGGFASFLALIWFTYSTIRKYISDNKLEVTYAVEFYSDKDIHVIFPLDNANEFLVKDYQTIDQLESEAAKKRFDSSEEDSESEPEGTEEPEQEEESEK</sequence>
<dbReference type="InterPro" id="IPR029442">
    <property type="entry name" value="GyrI-like"/>
</dbReference>
<dbReference type="NCBIfam" id="TIGR01494">
    <property type="entry name" value="ATPase_P-type"/>
    <property type="match status" value="1"/>
</dbReference>
<evidence type="ECO:0000256" key="4">
    <source>
        <dbReference type="ARBA" id="ARBA00022723"/>
    </source>
</evidence>
<keyword evidence="7 14" id="KW-0460">Magnesium</keyword>
<feature type="binding site" evidence="13">
    <location>
        <position position="960"/>
    </location>
    <ligand>
        <name>ATP</name>
        <dbReference type="ChEBI" id="CHEBI:30616"/>
    </ligand>
</feature>
<dbReference type="Pfam" id="PF13246">
    <property type="entry name" value="Cation_ATPase"/>
    <property type="match status" value="1"/>
</dbReference>
<dbReference type="Pfam" id="PF06445">
    <property type="entry name" value="GyrI-like"/>
    <property type="match status" value="1"/>
</dbReference>
<dbReference type="EMBL" id="GL380420">
    <property type="protein sequence ID" value="EGT55159.1"/>
    <property type="molecule type" value="Genomic_DNA"/>
</dbReference>
<dbReference type="InParanoid" id="G0PGH8"/>
<feature type="binding site" evidence="14">
    <location>
        <position position="960"/>
    </location>
    <ligand>
        <name>Mg(2+)</name>
        <dbReference type="ChEBI" id="CHEBI:18420"/>
    </ligand>
</feature>
<dbReference type="InterPro" id="IPR001757">
    <property type="entry name" value="P_typ_ATPase"/>
</dbReference>
<feature type="domain" description="P-type ATPase C-terminal" evidence="19">
    <location>
        <begin position="982"/>
        <end position="1247"/>
    </location>
</feature>
<dbReference type="GO" id="GO:0005524">
    <property type="term" value="F:ATP binding"/>
    <property type="evidence" value="ECO:0007669"/>
    <property type="project" value="UniProtKB-UniRule"/>
</dbReference>
<feature type="binding site" evidence="13">
    <location>
        <position position="436"/>
    </location>
    <ligand>
        <name>ATP</name>
        <dbReference type="ChEBI" id="CHEBI:30616"/>
    </ligand>
</feature>
<comment type="cofactor">
    <cofactor evidence="14">
        <name>Mg(2+)</name>
        <dbReference type="ChEBI" id="CHEBI:18420"/>
    </cofactor>
</comment>
<evidence type="ECO:0000259" key="17">
    <source>
        <dbReference type="Pfam" id="PF06445"/>
    </source>
</evidence>
<dbReference type="FunFam" id="3.40.50.1000:FF:000287">
    <property type="entry name" value="Phospholipid-transporting ATPase"/>
    <property type="match status" value="1"/>
</dbReference>
<feature type="binding site" evidence="13">
    <location>
        <position position="930"/>
    </location>
    <ligand>
        <name>ATP</name>
        <dbReference type="ChEBI" id="CHEBI:30616"/>
    </ligand>
</feature>
<evidence type="ECO:0000256" key="3">
    <source>
        <dbReference type="ARBA" id="ARBA00022692"/>
    </source>
</evidence>
<evidence type="ECO:0000256" key="5">
    <source>
        <dbReference type="ARBA" id="ARBA00022741"/>
    </source>
</evidence>
<dbReference type="PANTHER" id="PTHR24092:SF215">
    <property type="entry name" value="PHOSPHOLIPID-TRANSPORTING ATPASE"/>
    <property type="match status" value="1"/>
</dbReference>
<dbReference type="SUPFAM" id="SSF56784">
    <property type="entry name" value="HAD-like"/>
    <property type="match status" value="1"/>
</dbReference>
<evidence type="ECO:0000256" key="6">
    <source>
        <dbReference type="ARBA" id="ARBA00022840"/>
    </source>
</evidence>
<evidence type="ECO:0000256" key="12">
    <source>
        <dbReference type="PIRSR" id="PIRSR606539-1"/>
    </source>
</evidence>
<dbReference type="STRING" id="135651.G0PGH8"/>
<keyword evidence="3 15" id="KW-0812">Transmembrane</keyword>
<dbReference type="NCBIfam" id="TIGR01652">
    <property type="entry name" value="ATPase-Plipid"/>
    <property type="match status" value="1"/>
</dbReference>
<dbReference type="Gene3D" id="3.40.50.1000">
    <property type="entry name" value="HAD superfamily/HAD-like"/>
    <property type="match status" value="2"/>
</dbReference>
<dbReference type="InterPro" id="IPR023298">
    <property type="entry name" value="ATPase_P-typ_TM_dom_sf"/>
</dbReference>
<dbReference type="InterPro" id="IPR032630">
    <property type="entry name" value="P_typ_ATPase_c"/>
</dbReference>
<feature type="transmembrane region" description="Helical" evidence="15">
    <location>
        <begin position="114"/>
        <end position="133"/>
    </location>
</feature>
<dbReference type="Gene3D" id="3.20.80.10">
    <property type="entry name" value="Regulatory factor, effector binding domain"/>
    <property type="match status" value="1"/>
</dbReference>
<dbReference type="eggNOG" id="KOG0206">
    <property type="taxonomic scope" value="Eukaryota"/>
</dbReference>
<comment type="catalytic activity">
    <reaction evidence="11 15">
        <text>ATP + H2O + phospholipidSide 1 = ADP + phosphate + phospholipidSide 2.</text>
        <dbReference type="EC" id="7.6.2.1"/>
    </reaction>
</comment>
<reference evidence="21" key="1">
    <citation type="submission" date="2011-07" db="EMBL/GenBank/DDBJ databases">
        <authorList>
            <consortium name="Caenorhabditis brenneri Sequencing and Analysis Consortium"/>
            <person name="Wilson R.K."/>
        </authorList>
    </citation>
    <scope>NUCLEOTIDE SEQUENCE [LARGE SCALE GENOMIC DNA]</scope>
    <source>
        <strain evidence="21">PB2801</strain>
    </source>
</reference>
<evidence type="ECO:0000313" key="20">
    <source>
        <dbReference type="EMBL" id="EGT55159.1"/>
    </source>
</evidence>
<feature type="region of interest" description="Disordered" evidence="16">
    <location>
        <begin position="1452"/>
        <end position="1483"/>
    </location>
</feature>
<feature type="binding site" evidence="13">
    <location>
        <position position="660"/>
    </location>
    <ligand>
        <name>ATP</name>
        <dbReference type="ChEBI" id="CHEBI:30616"/>
    </ligand>
</feature>
<gene>
    <name evidence="20" type="ORF">CAEBREN_32187</name>
</gene>
<feature type="transmembrane region" description="Helical" evidence="15">
    <location>
        <begin position="1156"/>
        <end position="1176"/>
    </location>
</feature>
<evidence type="ECO:0000256" key="15">
    <source>
        <dbReference type="RuleBase" id="RU362033"/>
    </source>
</evidence>
<keyword evidence="9 15" id="KW-1133">Transmembrane helix</keyword>
<dbReference type="GO" id="GO:0140326">
    <property type="term" value="F:ATPase-coupled intramembrane lipid transporter activity"/>
    <property type="evidence" value="ECO:0007669"/>
    <property type="project" value="UniProtKB-EC"/>
</dbReference>
<dbReference type="Pfam" id="PF16212">
    <property type="entry name" value="PhoLip_ATPase_C"/>
    <property type="match status" value="1"/>
</dbReference>
<accession>G0PGH8</accession>
<evidence type="ECO:0000256" key="16">
    <source>
        <dbReference type="SAM" id="MobiDB-lite"/>
    </source>
</evidence>
<dbReference type="FunCoup" id="G0PGH8">
    <property type="interactions" value="103"/>
</dbReference>
<dbReference type="SFLD" id="SFLDS00003">
    <property type="entry name" value="Haloacid_Dehalogenase"/>
    <property type="match status" value="1"/>
</dbReference>
<feature type="binding site" evidence="13">
    <location>
        <position position="936"/>
    </location>
    <ligand>
        <name>ATP</name>
        <dbReference type="ChEBI" id="CHEBI:30616"/>
    </ligand>
</feature>
<dbReference type="FunFam" id="3.40.1110.10:FF:000148">
    <property type="entry name" value="Phospholipid-transporting ATPase"/>
    <property type="match status" value="1"/>
</dbReference>
<dbReference type="SUPFAM" id="SSF81660">
    <property type="entry name" value="Metal cation-transporting ATPase, ATP-binding domain N"/>
    <property type="match status" value="1"/>
</dbReference>
<dbReference type="EC" id="7.6.2.1" evidence="15"/>
<dbReference type="InterPro" id="IPR032631">
    <property type="entry name" value="P-type_ATPase_N"/>
</dbReference>
<dbReference type="OrthoDB" id="377733at2759"/>
<evidence type="ECO:0000256" key="10">
    <source>
        <dbReference type="ARBA" id="ARBA00023136"/>
    </source>
</evidence>
<keyword evidence="5 13" id="KW-0547">Nucleotide-binding</keyword>
<dbReference type="InterPro" id="IPR006539">
    <property type="entry name" value="P-type_ATPase_IV"/>
</dbReference>
<evidence type="ECO:0000256" key="1">
    <source>
        <dbReference type="ARBA" id="ARBA00004141"/>
    </source>
</evidence>
<feature type="transmembrane region" description="Helical" evidence="15">
    <location>
        <begin position="1183"/>
        <end position="1211"/>
    </location>
</feature>
<dbReference type="GO" id="GO:0016887">
    <property type="term" value="F:ATP hydrolysis activity"/>
    <property type="evidence" value="ECO:0007669"/>
    <property type="project" value="InterPro"/>
</dbReference>
<evidence type="ECO:0000256" key="14">
    <source>
        <dbReference type="PIRSR" id="PIRSR606539-3"/>
    </source>
</evidence>
<feature type="binding site" evidence="13">
    <location>
        <position position="843"/>
    </location>
    <ligand>
        <name>ATP</name>
        <dbReference type="ChEBI" id="CHEBI:30616"/>
    </ligand>
</feature>
<evidence type="ECO:0000313" key="21">
    <source>
        <dbReference type="Proteomes" id="UP000008068"/>
    </source>
</evidence>
<feature type="transmembrane region" description="Helical" evidence="15">
    <location>
        <begin position="91"/>
        <end position="108"/>
    </location>
</feature>
<dbReference type="PRINTS" id="PR00119">
    <property type="entry name" value="CATATPASE"/>
</dbReference>
<proteinExistence type="inferred from homology"/>
<keyword evidence="4 14" id="KW-0479">Metal-binding</keyword>
<dbReference type="InterPro" id="IPR018303">
    <property type="entry name" value="ATPase_P-typ_P_site"/>
</dbReference>
<comment type="similarity">
    <text evidence="2 15">Belongs to the cation transport ATPase (P-type) (TC 3.A.3) family. Type IV subfamily.</text>
</comment>
<feature type="transmembrane region" description="Helical" evidence="15">
    <location>
        <begin position="1231"/>
        <end position="1262"/>
    </location>
</feature>
<feature type="transmembrane region" description="Helical" evidence="15">
    <location>
        <begin position="1108"/>
        <end position="1126"/>
    </location>
</feature>
<name>G0PGH8_CAEBE</name>
<feature type="binding site" evidence="13">
    <location>
        <position position="841"/>
    </location>
    <ligand>
        <name>ATP</name>
        <dbReference type="ChEBI" id="CHEBI:30616"/>
    </ligand>
</feature>
<evidence type="ECO:0000256" key="2">
    <source>
        <dbReference type="ARBA" id="ARBA00008109"/>
    </source>
</evidence>
<dbReference type="Pfam" id="PF16209">
    <property type="entry name" value="PhoLip_ATPase_N"/>
    <property type="match status" value="1"/>
</dbReference>
<dbReference type="Gene3D" id="2.70.150.10">
    <property type="entry name" value="Calcium-transporting ATPase, cytoplasmic transduction domain A"/>
    <property type="match status" value="1"/>
</dbReference>
<dbReference type="GO" id="GO:0000287">
    <property type="term" value="F:magnesium ion binding"/>
    <property type="evidence" value="ECO:0007669"/>
    <property type="project" value="UniProtKB-UniRule"/>
</dbReference>
<dbReference type="HOGENOM" id="CLU_000846_3_4_1"/>
<feature type="binding site" evidence="13">
    <location>
        <position position="724"/>
    </location>
    <ligand>
        <name>ATP</name>
        <dbReference type="ChEBI" id="CHEBI:30616"/>
    </ligand>
</feature>
<feature type="region of interest" description="Disordered" evidence="16">
    <location>
        <begin position="578"/>
        <end position="606"/>
    </location>
</feature>
<keyword evidence="21" id="KW-1185">Reference proteome</keyword>
<feature type="binding site" evidence="13">
    <location>
        <position position="435"/>
    </location>
    <ligand>
        <name>ATP</name>
        <dbReference type="ChEBI" id="CHEBI:30616"/>
    </ligand>
</feature>
<feature type="active site" description="4-aspartylphosphate intermediate" evidence="12">
    <location>
        <position position="435"/>
    </location>
</feature>
<dbReference type="SUPFAM" id="SSF81665">
    <property type="entry name" value="Calcium ATPase, transmembrane domain M"/>
    <property type="match status" value="1"/>
</dbReference>
<evidence type="ECO:0000256" key="9">
    <source>
        <dbReference type="ARBA" id="ARBA00022989"/>
    </source>
</evidence>
<dbReference type="SFLD" id="SFLDG00002">
    <property type="entry name" value="C1.7:_P-type_atpase_like"/>
    <property type="match status" value="1"/>
</dbReference>
<dbReference type="Gene3D" id="3.40.1110.10">
    <property type="entry name" value="Calcium-transporting ATPase, cytoplasmic domain N"/>
    <property type="match status" value="2"/>
</dbReference>
<feature type="compositionally biased region" description="Acidic residues" evidence="16">
    <location>
        <begin position="1461"/>
        <end position="1483"/>
    </location>
</feature>
<dbReference type="InterPro" id="IPR036412">
    <property type="entry name" value="HAD-like_sf"/>
</dbReference>
<dbReference type="InterPro" id="IPR011256">
    <property type="entry name" value="Reg_factor_effector_dom_sf"/>
</dbReference>
<evidence type="ECO:0000256" key="13">
    <source>
        <dbReference type="PIRSR" id="PIRSR606539-2"/>
    </source>
</evidence>
<dbReference type="PANTHER" id="PTHR24092">
    <property type="entry name" value="PROBABLE PHOSPHOLIPID-TRANSPORTING ATPASE"/>
    <property type="match status" value="1"/>
</dbReference>
<feature type="compositionally biased region" description="Polar residues" evidence="16">
    <location>
        <begin position="589"/>
        <end position="599"/>
    </location>
</feature>
<feature type="binding site" evidence="13">
    <location>
        <position position="702"/>
    </location>
    <ligand>
        <name>ATP</name>
        <dbReference type="ChEBI" id="CHEBI:30616"/>
    </ligand>
</feature>
<feature type="region of interest" description="Disordered" evidence="16">
    <location>
        <begin position="1"/>
        <end position="21"/>
    </location>
</feature>
<comment type="subcellular location">
    <subcellularLocation>
        <location evidence="1 15">Membrane</location>
        <topology evidence="1 15">Multi-pass membrane protein</topology>
    </subcellularLocation>
</comment>
<keyword evidence="10 15" id="KW-0472">Membrane</keyword>
<organism evidence="21">
    <name type="scientific">Caenorhabditis brenneri</name>
    <name type="common">Nematode worm</name>
    <dbReference type="NCBI Taxonomy" id="135651"/>
    <lineage>
        <taxon>Eukaryota</taxon>
        <taxon>Metazoa</taxon>
        <taxon>Ecdysozoa</taxon>
        <taxon>Nematoda</taxon>
        <taxon>Chromadorea</taxon>
        <taxon>Rhabditida</taxon>
        <taxon>Rhabditina</taxon>
        <taxon>Rhabditomorpha</taxon>
        <taxon>Rhabditoidea</taxon>
        <taxon>Rhabditidae</taxon>
        <taxon>Peloderinae</taxon>
        <taxon>Caenorhabditis</taxon>
    </lineage>
</organism>
<feature type="binding site" evidence="14">
    <location>
        <position position="435"/>
    </location>
    <ligand>
        <name>Mg(2+)</name>
        <dbReference type="ChEBI" id="CHEBI:18420"/>
    </ligand>
</feature>
<feature type="transmembrane region" description="Helical" evidence="15">
    <location>
        <begin position="363"/>
        <end position="387"/>
    </location>
</feature>
<dbReference type="InterPro" id="IPR008250">
    <property type="entry name" value="ATPase_P-typ_transduc_dom_A_sf"/>
</dbReference>
<feature type="domain" description="P-type ATPase N-terminal" evidence="18">
    <location>
        <begin position="60"/>
        <end position="115"/>
    </location>
</feature>
<feature type="binding site" evidence="13">
    <location>
        <position position="959"/>
    </location>
    <ligand>
        <name>ATP</name>
        <dbReference type="ChEBI" id="CHEBI:30616"/>
    </ligand>
</feature>
<dbReference type="Proteomes" id="UP000008068">
    <property type="component" value="Unassembled WGS sequence"/>
</dbReference>
<keyword evidence="6 13" id="KW-0067">ATP-binding</keyword>
<protein>
    <recommendedName>
        <fullName evidence="15">Phospholipid-transporting ATPase</fullName>
        <ecNumber evidence="15">7.6.2.1</ecNumber>
    </recommendedName>
</protein>
<feature type="binding site" evidence="13">
    <location>
        <position position="760"/>
    </location>
    <ligand>
        <name>ATP</name>
        <dbReference type="ChEBI" id="CHEBI:30616"/>
    </ligand>
</feature>
<dbReference type="InterPro" id="IPR044492">
    <property type="entry name" value="P_typ_ATPase_HD_dom"/>
</dbReference>
<dbReference type="GO" id="GO:0045332">
    <property type="term" value="P:phospholipid translocation"/>
    <property type="evidence" value="ECO:0007669"/>
    <property type="project" value="TreeGrafter"/>
</dbReference>
<feature type="domain" description="GyrI-like small molecule binding" evidence="17">
    <location>
        <begin position="1286"/>
        <end position="1373"/>
    </location>
</feature>
<evidence type="ECO:0000256" key="11">
    <source>
        <dbReference type="ARBA" id="ARBA00034036"/>
    </source>
</evidence>
<evidence type="ECO:0000259" key="19">
    <source>
        <dbReference type="Pfam" id="PF16212"/>
    </source>
</evidence>
<dbReference type="SUPFAM" id="SSF81653">
    <property type="entry name" value="Calcium ATPase, transduction domain A"/>
    <property type="match status" value="1"/>
</dbReference>
<feature type="binding site" evidence="14">
    <location>
        <position position="956"/>
    </location>
    <ligand>
        <name>Mg(2+)</name>
        <dbReference type="ChEBI" id="CHEBI:18420"/>
    </ligand>
</feature>
<dbReference type="SFLD" id="SFLDF00027">
    <property type="entry name" value="p-type_atpase"/>
    <property type="match status" value="1"/>
</dbReference>
<evidence type="ECO:0000259" key="18">
    <source>
        <dbReference type="Pfam" id="PF16209"/>
    </source>
</evidence>
<feature type="transmembrane region" description="Helical" evidence="15">
    <location>
        <begin position="320"/>
        <end position="343"/>
    </location>
</feature>
<dbReference type="PROSITE" id="PS00154">
    <property type="entry name" value="ATPASE_E1_E2"/>
    <property type="match status" value="1"/>
</dbReference>
<feature type="binding site" evidence="13">
    <location>
        <position position="437"/>
    </location>
    <ligand>
        <name>ATP</name>
        <dbReference type="ChEBI" id="CHEBI:30616"/>
    </ligand>
</feature>
<dbReference type="InterPro" id="IPR023299">
    <property type="entry name" value="ATPase_P-typ_cyto_dom_N"/>
</dbReference>
<dbReference type="SUPFAM" id="SSF55136">
    <property type="entry name" value="Probable bacterial effector-binding domain"/>
    <property type="match status" value="1"/>
</dbReference>
<feature type="binding site" evidence="13">
    <location>
        <position position="842"/>
    </location>
    <ligand>
        <name>ATP</name>
        <dbReference type="ChEBI" id="CHEBI:30616"/>
    </ligand>
</feature>
<evidence type="ECO:0000256" key="7">
    <source>
        <dbReference type="ARBA" id="ARBA00022842"/>
    </source>
</evidence>